<dbReference type="EMBL" id="CAIIXF020000012">
    <property type="protein sequence ID" value="CAH1801162.1"/>
    <property type="molecule type" value="Genomic_DNA"/>
</dbReference>
<evidence type="ECO:0000313" key="2">
    <source>
        <dbReference type="Proteomes" id="UP000749559"/>
    </source>
</evidence>
<name>A0A8J1XNK8_OWEFU</name>
<comment type="caution">
    <text evidence="1">The sequence shown here is derived from an EMBL/GenBank/DDBJ whole genome shotgun (WGS) entry which is preliminary data.</text>
</comment>
<evidence type="ECO:0000313" key="1">
    <source>
        <dbReference type="EMBL" id="CAH1801162.1"/>
    </source>
</evidence>
<dbReference type="AlphaFoldDB" id="A0A8J1XNK8"/>
<organism evidence="1 2">
    <name type="scientific">Owenia fusiformis</name>
    <name type="common">Polychaete worm</name>
    <dbReference type="NCBI Taxonomy" id="6347"/>
    <lineage>
        <taxon>Eukaryota</taxon>
        <taxon>Metazoa</taxon>
        <taxon>Spiralia</taxon>
        <taxon>Lophotrochozoa</taxon>
        <taxon>Annelida</taxon>
        <taxon>Polychaeta</taxon>
        <taxon>Sedentaria</taxon>
        <taxon>Canalipalpata</taxon>
        <taxon>Sabellida</taxon>
        <taxon>Oweniida</taxon>
        <taxon>Oweniidae</taxon>
        <taxon>Owenia</taxon>
    </lineage>
</organism>
<sequence>MYVIRGGSVHQQASQLERGSLSCPTILCCCFTGLVLIVAGGLVLGISENKSNPEEKHIYIIGGSIVLVVGFIVTMLTIFISIRHPNLGRGTPKYHVTSRSDCREAIADDRRNTMDAAERQAKLNEMIS</sequence>
<proteinExistence type="predicted"/>
<keyword evidence="2" id="KW-1185">Reference proteome</keyword>
<reference evidence="1" key="1">
    <citation type="submission" date="2022-03" db="EMBL/GenBank/DDBJ databases">
        <authorList>
            <person name="Martin C."/>
        </authorList>
    </citation>
    <scope>NUCLEOTIDE SEQUENCE</scope>
</reference>
<accession>A0A8J1XNK8</accession>
<dbReference type="Proteomes" id="UP000749559">
    <property type="component" value="Unassembled WGS sequence"/>
</dbReference>
<protein>
    <submittedName>
        <fullName evidence="1">Uncharacterized protein</fullName>
    </submittedName>
</protein>
<gene>
    <name evidence="1" type="ORF">OFUS_LOCUS24977</name>
</gene>